<sequence length="69" mass="8103">MELNNLLTEIAVYRCKMNRVSKGKSLSDPDVIKLRQGLDSLIYNYLKAYRQQNAVLQLPERDYWRAEAV</sequence>
<proteinExistence type="predicted"/>
<dbReference type="Pfam" id="PF09388">
    <property type="entry name" value="SpoOE-like"/>
    <property type="match status" value="1"/>
</dbReference>
<protein>
    <submittedName>
        <fullName evidence="1">Spo0E like sporulation regulatory protein (Modular protein)</fullName>
    </submittedName>
</protein>
<dbReference type="GO" id="GO:0046983">
    <property type="term" value="F:protein dimerization activity"/>
    <property type="evidence" value="ECO:0007669"/>
    <property type="project" value="InterPro"/>
</dbReference>
<name>A0A2U3LKB0_9FIRM</name>
<dbReference type="AlphaFoldDB" id="A0A2U3LKB0"/>
<dbReference type="InterPro" id="IPR037208">
    <property type="entry name" value="Spo0E-like_sf"/>
</dbReference>
<dbReference type="OrthoDB" id="1684520at2"/>
<dbReference type="InterPro" id="IPR036638">
    <property type="entry name" value="HLH_DNA-bd_sf"/>
</dbReference>
<dbReference type="EMBL" id="OMOF01000520">
    <property type="protein sequence ID" value="SPF52387.1"/>
    <property type="molecule type" value="Genomic_DNA"/>
</dbReference>
<reference evidence="2" key="1">
    <citation type="submission" date="2018-02" db="EMBL/GenBank/DDBJ databases">
        <authorList>
            <person name="Hausmann B."/>
        </authorList>
    </citation>
    <scope>NUCLEOTIDE SEQUENCE [LARGE SCALE GENOMIC DNA]</scope>
    <source>
        <strain evidence="2">Peat soil MAG SbF1</strain>
    </source>
</reference>
<organism evidence="1 2">
    <name type="scientific">Candidatus Desulfosporosinus infrequens</name>
    <dbReference type="NCBI Taxonomy" id="2043169"/>
    <lineage>
        <taxon>Bacteria</taxon>
        <taxon>Bacillati</taxon>
        <taxon>Bacillota</taxon>
        <taxon>Clostridia</taxon>
        <taxon>Eubacteriales</taxon>
        <taxon>Desulfitobacteriaceae</taxon>
        <taxon>Desulfosporosinus</taxon>
    </lineage>
</organism>
<dbReference type="Proteomes" id="UP000238916">
    <property type="component" value="Unassembled WGS sequence"/>
</dbReference>
<evidence type="ECO:0000313" key="1">
    <source>
        <dbReference type="EMBL" id="SPF52387.1"/>
    </source>
</evidence>
<gene>
    <name evidence="1" type="ORF">SBF1_5670013</name>
</gene>
<dbReference type="InterPro" id="IPR018540">
    <property type="entry name" value="Spo0E-like"/>
</dbReference>
<dbReference type="GO" id="GO:0043937">
    <property type="term" value="P:regulation of sporulation"/>
    <property type="evidence" value="ECO:0007669"/>
    <property type="project" value="InterPro"/>
</dbReference>
<dbReference type="Gene3D" id="4.10.280.10">
    <property type="entry name" value="Helix-loop-helix DNA-binding domain"/>
    <property type="match status" value="1"/>
</dbReference>
<accession>A0A2U3LKB0</accession>
<dbReference type="SUPFAM" id="SSF140500">
    <property type="entry name" value="BAS1536-like"/>
    <property type="match status" value="1"/>
</dbReference>
<evidence type="ECO:0000313" key="2">
    <source>
        <dbReference type="Proteomes" id="UP000238916"/>
    </source>
</evidence>